<dbReference type="AlphaFoldDB" id="A0A9P7G918"/>
<accession>A0A9P7G918</accession>
<keyword evidence="2" id="KW-0812">Transmembrane</keyword>
<evidence type="ECO:0000313" key="4">
    <source>
        <dbReference type="Proteomes" id="UP000775547"/>
    </source>
</evidence>
<name>A0A9P7G918_9AGAR</name>
<sequence length="244" mass="26938">MPEGTRREAGFATDQLRGRGCPLLYHWSVNSSRRPNSILILVGAGASGTLSIVPWYASIANKVFTNFLARLPPATSELLPPGTNVTERMKTALAYLAELMGDASIASRNPASSLSFSCLSQDVVKRQTDALREYRKGVHKAFSPLGPDGRPIRKYSERINEHWFYGGKDGISRASNDKFFPSGQSKDQHRERTDKPKSPQEPTAETRLRRNTTTFHPGTVDKQVIKGLAKVVGAPTAQFQRLIV</sequence>
<organism evidence="3 4">
    <name type="scientific">Asterophora parasitica</name>
    <dbReference type="NCBI Taxonomy" id="117018"/>
    <lineage>
        <taxon>Eukaryota</taxon>
        <taxon>Fungi</taxon>
        <taxon>Dikarya</taxon>
        <taxon>Basidiomycota</taxon>
        <taxon>Agaricomycotina</taxon>
        <taxon>Agaricomycetes</taxon>
        <taxon>Agaricomycetidae</taxon>
        <taxon>Agaricales</taxon>
        <taxon>Tricholomatineae</taxon>
        <taxon>Lyophyllaceae</taxon>
        <taxon>Asterophora</taxon>
    </lineage>
</organism>
<evidence type="ECO:0000256" key="2">
    <source>
        <dbReference type="SAM" id="Phobius"/>
    </source>
</evidence>
<dbReference type="OrthoDB" id="19657at2759"/>
<evidence type="ECO:0000256" key="1">
    <source>
        <dbReference type="SAM" id="MobiDB-lite"/>
    </source>
</evidence>
<comment type="caution">
    <text evidence="3">The sequence shown here is derived from an EMBL/GenBank/DDBJ whole genome shotgun (WGS) entry which is preliminary data.</text>
</comment>
<dbReference type="Proteomes" id="UP000775547">
    <property type="component" value="Unassembled WGS sequence"/>
</dbReference>
<protein>
    <submittedName>
        <fullName evidence="3">Uncharacterized protein</fullName>
    </submittedName>
</protein>
<keyword evidence="2" id="KW-1133">Transmembrane helix</keyword>
<proteinExistence type="predicted"/>
<feature type="region of interest" description="Disordered" evidence="1">
    <location>
        <begin position="175"/>
        <end position="218"/>
    </location>
</feature>
<feature type="compositionally biased region" description="Basic and acidic residues" evidence="1">
    <location>
        <begin position="186"/>
        <end position="208"/>
    </location>
</feature>
<reference evidence="3" key="2">
    <citation type="submission" date="2021-10" db="EMBL/GenBank/DDBJ databases">
        <title>Phylogenomics reveals ancestral predisposition of the termite-cultivated fungus Termitomyces towards a domesticated lifestyle.</title>
        <authorList>
            <person name="Auxier B."/>
            <person name="Grum-Grzhimaylo A."/>
            <person name="Cardenas M.E."/>
            <person name="Lodge J.D."/>
            <person name="Laessoe T."/>
            <person name="Pedersen O."/>
            <person name="Smith M.E."/>
            <person name="Kuyper T.W."/>
            <person name="Franco-Molano E.A."/>
            <person name="Baroni T.J."/>
            <person name="Aanen D.K."/>
        </authorList>
    </citation>
    <scope>NUCLEOTIDE SEQUENCE</scope>
    <source>
        <strain evidence="3">AP01</strain>
        <tissue evidence="3">Mycelium</tissue>
    </source>
</reference>
<reference evidence="3" key="1">
    <citation type="submission" date="2020-07" db="EMBL/GenBank/DDBJ databases">
        <authorList>
            <person name="Nieuwenhuis M."/>
            <person name="Van De Peppel L.J.J."/>
        </authorList>
    </citation>
    <scope>NUCLEOTIDE SEQUENCE</scope>
    <source>
        <strain evidence="3">AP01</strain>
        <tissue evidence="3">Mycelium</tissue>
    </source>
</reference>
<feature type="transmembrane region" description="Helical" evidence="2">
    <location>
        <begin position="38"/>
        <end position="57"/>
    </location>
</feature>
<keyword evidence="2" id="KW-0472">Membrane</keyword>
<dbReference type="EMBL" id="JABCKV010000032">
    <property type="protein sequence ID" value="KAG5645743.1"/>
    <property type="molecule type" value="Genomic_DNA"/>
</dbReference>
<evidence type="ECO:0000313" key="3">
    <source>
        <dbReference type="EMBL" id="KAG5645743.1"/>
    </source>
</evidence>
<keyword evidence="4" id="KW-1185">Reference proteome</keyword>
<gene>
    <name evidence="3" type="ORF">DXG03_005280</name>
</gene>